<evidence type="ECO:0000313" key="3">
    <source>
        <dbReference type="EMBL" id="GJT90920.1"/>
    </source>
</evidence>
<feature type="region of interest" description="Disordered" evidence="2">
    <location>
        <begin position="121"/>
        <end position="149"/>
    </location>
</feature>
<sequence>MTTPHPTPFPVTTPRVRVLILFVIISDSDDEITTLLVKLAPPSSDRIPALSGYLIDYANDSLNEDLSKTAESLHTQSASTPPWIDGEWPQIPLSSTTSHQTPHQISYHYLLPLADRSSLPSPSLLPSSSRKRLRSPSLPPSPSLSPSSLPLPPLPSLPLAAVPPPPKVIIPETLATTTPHRLRRMVEACRWSFVRNGIDTWRYQEGEPRYEMGESSPAQIHPITARSESDVRIEILEQEFETVRSRAEASEARLQQSEADIRELMAHIKRLEDHFGM</sequence>
<keyword evidence="4" id="KW-1185">Reference proteome</keyword>
<feature type="coiled-coil region" evidence="1">
    <location>
        <begin position="233"/>
        <end position="274"/>
    </location>
</feature>
<keyword evidence="1" id="KW-0175">Coiled coil</keyword>
<reference evidence="3" key="2">
    <citation type="submission" date="2022-01" db="EMBL/GenBank/DDBJ databases">
        <authorList>
            <person name="Yamashiro T."/>
            <person name="Shiraishi A."/>
            <person name="Satake H."/>
            <person name="Nakayama K."/>
        </authorList>
    </citation>
    <scope>NUCLEOTIDE SEQUENCE</scope>
</reference>
<reference evidence="3" key="1">
    <citation type="journal article" date="2022" name="Int. J. Mol. Sci.">
        <title>Draft Genome of Tanacetum Coccineum: Genomic Comparison of Closely Related Tanacetum-Family Plants.</title>
        <authorList>
            <person name="Yamashiro T."/>
            <person name="Shiraishi A."/>
            <person name="Nakayama K."/>
            <person name="Satake H."/>
        </authorList>
    </citation>
    <scope>NUCLEOTIDE SEQUENCE</scope>
</reference>
<feature type="region of interest" description="Disordered" evidence="2">
    <location>
        <begin position="68"/>
        <end position="99"/>
    </location>
</feature>
<comment type="caution">
    <text evidence="3">The sequence shown here is derived from an EMBL/GenBank/DDBJ whole genome shotgun (WGS) entry which is preliminary data.</text>
</comment>
<evidence type="ECO:0000313" key="4">
    <source>
        <dbReference type="Proteomes" id="UP001151760"/>
    </source>
</evidence>
<dbReference type="Proteomes" id="UP001151760">
    <property type="component" value="Unassembled WGS sequence"/>
</dbReference>
<feature type="compositionally biased region" description="Polar residues" evidence="2">
    <location>
        <begin position="69"/>
        <end position="80"/>
    </location>
</feature>
<evidence type="ECO:0000256" key="2">
    <source>
        <dbReference type="SAM" id="MobiDB-lite"/>
    </source>
</evidence>
<accession>A0ABQ5HTE2</accession>
<proteinExistence type="predicted"/>
<protein>
    <submittedName>
        <fullName evidence="3">Uncharacterized protein</fullName>
    </submittedName>
</protein>
<name>A0ABQ5HTE2_9ASTR</name>
<evidence type="ECO:0000256" key="1">
    <source>
        <dbReference type="SAM" id="Coils"/>
    </source>
</evidence>
<gene>
    <name evidence="3" type="ORF">Tco_1079765</name>
</gene>
<dbReference type="EMBL" id="BQNB010019968">
    <property type="protein sequence ID" value="GJT90920.1"/>
    <property type="molecule type" value="Genomic_DNA"/>
</dbReference>
<feature type="compositionally biased region" description="Pro residues" evidence="2">
    <location>
        <begin position="137"/>
        <end position="149"/>
    </location>
</feature>
<organism evidence="3 4">
    <name type="scientific">Tanacetum coccineum</name>
    <dbReference type="NCBI Taxonomy" id="301880"/>
    <lineage>
        <taxon>Eukaryota</taxon>
        <taxon>Viridiplantae</taxon>
        <taxon>Streptophyta</taxon>
        <taxon>Embryophyta</taxon>
        <taxon>Tracheophyta</taxon>
        <taxon>Spermatophyta</taxon>
        <taxon>Magnoliopsida</taxon>
        <taxon>eudicotyledons</taxon>
        <taxon>Gunneridae</taxon>
        <taxon>Pentapetalae</taxon>
        <taxon>asterids</taxon>
        <taxon>campanulids</taxon>
        <taxon>Asterales</taxon>
        <taxon>Asteraceae</taxon>
        <taxon>Asteroideae</taxon>
        <taxon>Anthemideae</taxon>
        <taxon>Anthemidinae</taxon>
        <taxon>Tanacetum</taxon>
    </lineage>
</organism>